<dbReference type="Proteomes" id="UP000887226">
    <property type="component" value="Unassembled WGS sequence"/>
</dbReference>
<comment type="caution">
    <text evidence="3">The sequence shown here is derived from an EMBL/GenBank/DDBJ whole genome shotgun (WGS) entry which is preliminary data.</text>
</comment>
<feature type="compositionally biased region" description="Polar residues" evidence="1">
    <location>
        <begin position="516"/>
        <end position="527"/>
    </location>
</feature>
<evidence type="ECO:0000256" key="2">
    <source>
        <dbReference type="SAM" id="Phobius"/>
    </source>
</evidence>
<feature type="region of interest" description="Disordered" evidence="1">
    <location>
        <begin position="112"/>
        <end position="219"/>
    </location>
</feature>
<gene>
    <name evidence="3" type="ORF">BJ878DRAFT_64788</name>
</gene>
<protein>
    <submittedName>
        <fullName evidence="3">Uncharacterized protein</fullName>
    </submittedName>
</protein>
<feature type="compositionally biased region" description="Polar residues" evidence="1">
    <location>
        <begin position="289"/>
        <end position="304"/>
    </location>
</feature>
<dbReference type="EMBL" id="MU253899">
    <property type="protein sequence ID" value="KAG9244539.1"/>
    <property type="molecule type" value="Genomic_DNA"/>
</dbReference>
<feature type="compositionally biased region" description="Low complexity" evidence="1">
    <location>
        <begin position="359"/>
        <end position="372"/>
    </location>
</feature>
<reference evidence="3" key="1">
    <citation type="journal article" date="2021" name="IMA Fungus">
        <title>Genomic characterization of three marine fungi, including Emericellopsis atlantica sp. nov. with signatures of a generalist lifestyle and marine biomass degradation.</title>
        <authorList>
            <person name="Hagestad O.C."/>
            <person name="Hou L."/>
            <person name="Andersen J.H."/>
            <person name="Hansen E.H."/>
            <person name="Altermark B."/>
            <person name="Li C."/>
            <person name="Kuhnert E."/>
            <person name="Cox R.J."/>
            <person name="Crous P.W."/>
            <person name="Spatafora J.W."/>
            <person name="Lail K."/>
            <person name="Amirebrahimi M."/>
            <person name="Lipzen A."/>
            <person name="Pangilinan J."/>
            <person name="Andreopoulos W."/>
            <person name="Hayes R.D."/>
            <person name="Ng V."/>
            <person name="Grigoriev I.V."/>
            <person name="Jackson S.A."/>
            <person name="Sutton T.D.S."/>
            <person name="Dobson A.D.W."/>
            <person name="Rama T."/>
        </authorList>
    </citation>
    <scope>NUCLEOTIDE SEQUENCE</scope>
    <source>
        <strain evidence="3">TRa3180A</strain>
    </source>
</reference>
<name>A0A9P7Z365_9HELO</name>
<feature type="compositionally biased region" description="Low complexity" evidence="1">
    <location>
        <begin position="173"/>
        <end position="186"/>
    </location>
</feature>
<keyword evidence="4" id="KW-1185">Reference proteome</keyword>
<feature type="compositionally biased region" description="Polar residues" evidence="1">
    <location>
        <begin position="195"/>
        <end position="219"/>
    </location>
</feature>
<feature type="transmembrane region" description="Helical" evidence="2">
    <location>
        <begin position="58"/>
        <end position="78"/>
    </location>
</feature>
<evidence type="ECO:0000256" key="1">
    <source>
        <dbReference type="SAM" id="MobiDB-lite"/>
    </source>
</evidence>
<feature type="compositionally biased region" description="Polar residues" evidence="1">
    <location>
        <begin position="484"/>
        <end position="506"/>
    </location>
</feature>
<dbReference type="AlphaFoldDB" id="A0A9P7Z365"/>
<evidence type="ECO:0000313" key="3">
    <source>
        <dbReference type="EMBL" id="KAG9244539.1"/>
    </source>
</evidence>
<accession>A0A9P7Z365</accession>
<sequence>MMCVCMFGGIPGCFWYIIIFPITLITTSRFCIEYCIYCATHKHRRGPKLHRLDFTNALTMRLSHAAIIAILTFTLSTFSLPTARGLTSGIGTQGLNSPPLYEDFSPSNQLFARKKSSKKSGSTSPISSGGISSAGTSSGIITGSSAGSSGVKDTANNGSGAGKESSSVEKKPTTTPHTTPYKTSHTISHAIPTPKSFSEQSLSHTTTPRATFKQATSSHSTPISFYLGDMKEDIKASAAKIPTTHVTGSSNLVAKTMSSHRETSTAVPKEHPCRSYDGEACEWKPPAASTHSSIMPTGESSSGLENVGNGVANTDSVEPEQAGNGIEISSGNDESRSATNQYEQSSVVSIQNTPSSSAQTPQQPTKQIQTSQYNFPSPAQRTEDPTPQQQTTQYQTPQEQTSYDRGGAQVETPYYSYGATNKQQASSNDGPSIGNLVGDAIASYQNKKISGQNSETTGYDQTRTDTTGTYASIYGDDTTGTGTQNDESQMGTGSGTSVLDSQSTDDASLYGDDTAETGSQSSDPSQYGNNTTGTGTHTDESQMGSGSGTSVLDSKSTDDASLPTISQTMVLREAN</sequence>
<feature type="region of interest" description="Disordered" evidence="1">
    <location>
        <begin position="284"/>
        <end position="405"/>
    </location>
</feature>
<feature type="transmembrane region" description="Helical" evidence="2">
    <location>
        <begin position="14"/>
        <end position="37"/>
    </location>
</feature>
<keyword evidence="2" id="KW-0812">Transmembrane</keyword>
<organism evidence="3 4">
    <name type="scientific">Calycina marina</name>
    <dbReference type="NCBI Taxonomy" id="1763456"/>
    <lineage>
        <taxon>Eukaryota</taxon>
        <taxon>Fungi</taxon>
        <taxon>Dikarya</taxon>
        <taxon>Ascomycota</taxon>
        <taxon>Pezizomycotina</taxon>
        <taxon>Leotiomycetes</taxon>
        <taxon>Helotiales</taxon>
        <taxon>Pezizellaceae</taxon>
        <taxon>Calycina</taxon>
    </lineage>
</organism>
<proteinExistence type="predicted"/>
<feature type="compositionally biased region" description="Polar residues" evidence="1">
    <location>
        <begin position="541"/>
        <end position="554"/>
    </location>
</feature>
<feature type="compositionally biased region" description="Low complexity" evidence="1">
    <location>
        <begin position="119"/>
        <end position="150"/>
    </location>
</feature>
<feature type="compositionally biased region" description="Low complexity" evidence="1">
    <location>
        <begin position="456"/>
        <end position="483"/>
    </location>
</feature>
<feature type="compositionally biased region" description="Low complexity" evidence="1">
    <location>
        <begin position="385"/>
        <end position="401"/>
    </location>
</feature>
<feature type="region of interest" description="Disordered" evidence="1">
    <location>
        <begin position="448"/>
        <end position="575"/>
    </location>
</feature>
<feature type="compositionally biased region" description="Polar residues" evidence="1">
    <location>
        <begin position="327"/>
        <end position="358"/>
    </location>
</feature>
<keyword evidence="2" id="KW-1133">Transmembrane helix</keyword>
<evidence type="ECO:0000313" key="4">
    <source>
        <dbReference type="Proteomes" id="UP000887226"/>
    </source>
</evidence>
<keyword evidence="2" id="KW-0472">Membrane</keyword>